<keyword evidence="4 6" id="KW-0067">ATP-binding</keyword>
<dbReference type="CDD" id="cd03216">
    <property type="entry name" value="ABC_Carb_Monos_I"/>
    <property type="match status" value="1"/>
</dbReference>
<proteinExistence type="predicted"/>
<organism evidence="6 7">
    <name type="scientific">Candidatus Pullichristensenella excrementigallinarum</name>
    <dbReference type="NCBI Taxonomy" id="2840907"/>
    <lineage>
        <taxon>Bacteria</taxon>
        <taxon>Bacillati</taxon>
        <taxon>Bacillota</taxon>
        <taxon>Clostridia</taxon>
        <taxon>Candidatus Pullichristensenella</taxon>
    </lineage>
</organism>
<dbReference type="CDD" id="cd03215">
    <property type="entry name" value="ABC_Carb_Monos_II"/>
    <property type="match status" value="1"/>
</dbReference>
<dbReference type="Gene3D" id="3.40.50.300">
    <property type="entry name" value="P-loop containing nucleotide triphosphate hydrolases"/>
    <property type="match status" value="2"/>
</dbReference>
<feature type="domain" description="ABC transporter" evidence="5">
    <location>
        <begin position="2"/>
        <end position="238"/>
    </location>
</feature>
<comment type="caution">
    <text evidence="6">The sequence shown here is derived from an EMBL/GenBank/DDBJ whole genome shotgun (WGS) entry which is preliminary data.</text>
</comment>
<dbReference type="PROSITE" id="PS50893">
    <property type="entry name" value="ABC_TRANSPORTER_2"/>
    <property type="match status" value="2"/>
</dbReference>
<dbReference type="InterPro" id="IPR027417">
    <property type="entry name" value="P-loop_NTPase"/>
</dbReference>
<accession>A0A9D1IB59</accession>
<sequence>MFEMRGIDKQFDAVVALKKASLTIEPGKITALLGSNGSGKSTMVKVLAGLVNPNGGEVLMDGKPIQIRSGMDSRKYGIATAFQDLSLIPTMSVIDNILLGNEPMGSMGMVDRKKALREVNELLERFQIDCDPNDYVNTLMPSAQSMLEVAKAVKHKPRLLLLDEVTAALHHDEIDILFRVLRELREEGVAMVYVTHRMNEIFQICDSATIMRGGETVISAPVSELTLSDIVFYMTGKRPEVSDKNPTVEHHFSADAVPVLDVENLKISPKVKDISLKAYEGEIIGIGGLEGQGQSELIRAVLGEIQPENGTIRFLGKDRRFKAPADGVKSGIGFISGERNREAIFAERTISENIFAGNAAKGGLFSYLKASTVKNFARNAVEKYRIKIGELKNPANSLSGGNQQKLVVARWIAMGPKLLLLDDPTKGVDIHSRLEIHDILRQCAKDGMTVIMSASDTDELLAIADRIYVFYEGKVSGMLSGESKNAQRLVACMMGMTGKEEAVQK</sequence>
<evidence type="ECO:0000313" key="7">
    <source>
        <dbReference type="Proteomes" id="UP000824072"/>
    </source>
</evidence>
<evidence type="ECO:0000256" key="4">
    <source>
        <dbReference type="ARBA" id="ARBA00022840"/>
    </source>
</evidence>
<protein>
    <submittedName>
        <fullName evidence="6">Sugar ABC transporter ATP-binding protein</fullName>
    </submittedName>
</protein>
<dbReference type="AlphaFoldDB" id="A0A9D1IB59"/>
<dbReference type="InterPro" id="IPR017871">
    <property type="entry name" value="ABC_transporter-like_CS"/>
</dbReference>
<keyword evidence="2" id="KW-0677">Repeat</keyword>
<dbReference type="SUPFAM" id="SSF52540">
    <property type="entry name" value="P-loop containing nucleoside triphosphate hydrolases"/>
    <property type="match status" value="2"/>
</dbReference>
<dbReference type="PANTHER" id="PTHR43790">
    <property type="entry name" value="CARBOHYDRATE TRANSPORT ATP-BINDING PROTEIN MG119-RELATED"/>
    <property type="match status" value="1"/>
</dbReference>
<dbReference type="InterPro" id="IPR003439">
    <property type="entry name" value="ABC_transporter-like_ATP-bd"/>
</dbReference>
<dbReference type="SMART" id="SM00382">
    <property type="entry name" value="AAA"/>
    <property type="match status" value="2"/>
</dbReference>
<evidence type="ECO:0000256" key="3">
    <source>
        <dbReference type="ARBA" id="ARBA00022741"/>
    </source>
</evidence>
<dbReference type="Proteomes" id="UP000824072">
    <property type="component" value="Unassembled WGS sequence"/>
</dbReference>
<reference evidence="6" key="1">
    <citation type="submission" date="2020-10" db="EMBL/GenBank/DDBJ databases">
        <authorList>
            <person name="Gilroy R."/>
        </authorList>
    </citation>
    <scope>NUCLEOTIDE SEQUENCE</scope>
    <source>
        <strain evidence="6">ChiHcec3-11533</strain>
    </source>
</reference>
<evidence type="ECO:0000256" key="1">
    <source>
        <dbReference type="ARBA" id="ARBA00022448"/>
    </source>
</evidence>
<evidence type="ECO:0000313" key="6">
    <source>
        <dbReference type="EMBL" id="HIU34058.1"/>
    </source>
</evidence>
<dbReference type="EMBL" id="DVMU01000128">
    <property type="protein sequence ID" value="HIU34058.1"/>
    <property type="molecule type" value="Genomic_DNA"/>
</dbReference>
<evidence type="ECO:0000256" key="2">
    <source>
        <dbReference type="ARBA" id="ARBA00022737"/>
    </source>
</evidence>
<dbReference type="PROSITE" id="PS00211">
    <property type="entry name" value="ABC_TRANSPORTER_1"/>
    <property type="match status" value="1"/>
</dbReference>
<dbReference type="Pfam" id="PF00005">
    <property type="entry name" value="ABC_tran"/>
    <property type="match status" value="2"/>
</dbReference>
<gene>
    <name evidence="6" type="ORF">IAB02_05795</name>
</gene>
<dbReference type="PANTHER" id="PTHR43790:SF9">
    <property type="entry name" value="GALACTOFURANOSE TRANSPORTER ATP-BINDING PROTEIN YTFR"/>
    <property type="match status" value="1"/>
</dbReference>
<dbReference type="InterPro" id="IPR003593">
    <property type="entry name" value="AAA+_ATPase"/>
</dbReference>
<evidence type="ECO:0000259" key="5">
    <source>
        <dbReference type="PROSITE" id="PS50893"/>
    </source>
</evidence>
<keyword evidence="3" id="KW-0547">Nucleotide-binding</keyword>
<dbReference type="GO" id="GO:0016887">
    <property type="term" value="F:ATP hydrolysis activity"/>
    <property type="evidence" value="ECO:0007669"/>
    <property type="project" value="InterPro"/>
</dbReference>
<dbReference type="InterPro" id="IPR050107">
    <property type="entry name" value="ABC_carbohydrate_import_ATPase"/>
</dbReference>
<reference evidence="6" key="2">
    <citation type="journal article" date="2021" name="PeerJ">
        <title>Extensive microbial diversity within the chicken gut microbiome revealed by metagenomics and culture.</title>
        <authorList>
            <person name="Gilroy R."/>
            <person name="Ravi A."/>
            <person name="Getino M."/>
            <person name="Pursley I."/>
            <person name="Horton D.L."/>
            <person name="Alikhan N.F."/>
            <person name="Baker D."/>
            <person name="Gharbi K."/>
            <person name="Hall N."/>
            <person name="Watson M."/>
            <person name="Adriaenssens E.M."/>
            <person name="Foster-Nyarko E."/>
            <person name="Jarju S."/>
            <person name="Secka A."/>
            <person name="Antonio M."/>
            <person name="Oren A."/>
            <person name="Chaudhuri R.R."/>
            <person name="La Ragione R."/>
            <person name="Hildebrand F."/>
            <person name="Pallen M.J."/>
        </authorList>
    </citation>
    <scope>NUCLEOTIDE SEQUENCE</scope>
    <source>
        <strain evidence="6">ChiHcec3-11533</strain>
    </source>
</reference>
<name>A0A9D1IB59_9FIRM</name>
<dbReference type="GO" id="GO:0005524">
    <property type="term" value="F:ATP binding"/>
    <property type="evidence" value="ECO:0007669"/>
    <property type="project" value="UniProtKB-KW"/>
</dbReference>
<feature type="domain" description="ABC transporter" evidence="5">
    <location>
        <begin position="254"/>
        <end position="497"/>
    </location>
</feature>
<keyword evidence="1" id="KW-0813">Transport</keyword>